<proteinExistence type="predicted"/>
<name>A0ABY4GHP5_9BACT</name>
<dbReference type="RefSeq" id="WP_245127577.1">
    <property type="nucleotide sequence ID" value="NZ_CP095068.1"/>
</dbReference>
<protein>
    <recommendedName>
        <fullName evidence="2">Fibrobacter succinogenes major paralogous domain-containing protein</fullName>
    </recommendedName>
</protein>
<feature type="domain" description="Fibrobacter succinogenes major paralogous" evidence="2">
    <location>
        <begin position="257"/>
        <end position="405"/>
    </location>
</feature>
<dbReference type="InterPro" id="IPR011871">
    <property type="entry name" value="Fib_succ_major"/>
</dbReference>
<accession>A0ABY4GHP5</accession>
<keyword evidence="3" id="KW-0614">Plasmid</keyword>
<gene>
    <name evidence="3" type="ORF">MUN86_29910</name>
</gene>
<organism evidence="3 4">
    <name type="scientific">Hymenobacter volaticus</name>
    <dbReference type="NCBI Taxonomy" id="2932254"/>
    <lineage>
        <taxon>Bacteria</taxon>
        <taxon>Pseudomonadati</taxon>
        <taxon>Bacteroidota</taxon>
        <taxon>Cytophagia</taxon>
        <taxon>Cytophagales</taxon>
        <taxon>Hymenobacteraceae</taxon>
        <taxon>Hymenobacter</taxon>
    </lineage>
</organism>
<dbReference type="PROSITE" id="PS51257">
    <property type="entry name" value="PROKAR_LIPOPROTEIN"/>
    <property type="match status" value="1"/>
</dbReference>
<evidence type="ECO:0000313" key="3">
    <source>
        <dbReference type="EMBL" id="UOQ69729.1"/>
    </source>
</evidence>
<dbReference type="EMBL" id="CP095068">
    <property type="protein sequence ID" value="UOQ69729.1"/>
    <property type="molecule type" value="Genomic_DNA"/>
</dbReference>
<geneLocation type="plasmid" evidence="3 4">
    <name>unnamed7</name>
</geneLocation>
<dbReference type="Proteomes" id="UP000830401">
    <property type="component" value="Plasmid unnamed7"/>
</dbReference>
<evidence type="ECO:0000259" key="2">
    <source>
        <dbReference type="Pfam" id="PF09603"/>
    </source>
</evidence>
<keyword evidence="1" id="KW-0732">Signal</keyword>
<feature type="signal peptide" evidence="1">
    <location>
        <begin position="1"/>
        <end position="22"/>
    </location>
</feature>
<keyword evidence="4" id="KW-1185">Reference proteome</keyword>
<dbReference type="Pfam" id="PF09603">
    <property type="entry name" value="Fib_succ_major"/>
    <property type="match status" value="1"/>
</dbReference>
<reference evidence="3" key="1">
    <citation type="submission" date="2022-04" db="EMBL/GenBank/DDBJ databases">
        <title>Hymenobacter sp. isolated from the air.</title>
        <authorList>
            <person name="Won M."/>
            <person name="Lee C.-M."/>
            <person name="Woen H.-Y."/>
            <person name="Kwon S.-W."/>
        </authorList>
    </citation>
    <scope>NUCLEOTIDE SEQUENCE</scope>
    <source>
        <strain evidence="3">5420S-77</strain>
        <plasmid evidence="3">unnamed7</plasmid>
    </source>
</reference>
<evidence type="ECO:0000313" key="4">
    <source>
        <dbReference type="Proteomes" id="UP000830401"/>
    </source>
</evidence>
<dbReference type="NCBIfam" id="TIGR02145">
    <property type="entry name" value="Fib_succ_major"/>
    <property type="match status" value="1"/>
</dbReference>
<evidence type="ECO:0000256" key="1">
    <source>
        <dbReference type="SAM" id="SignalP"/>
    </source>
</evidence>
<sequence length="407" mass="44342">MKRTHPFLFTALLLLTLGNSLSGCHKKDPEPTTTGGNNGDEEVINTPATAIPDELVGTWFADSNTGPLTANWEAGTFQGEQGFKEFRTMVFTKDGKNAVEYTSEVFNGSDEVQQRLYKVTGTLEYQAGNPSSLTFHAQSGVMRVFSNKYTGFKEAPIQRKDMLTYASILRGPEATTFTSSINYLTAKRVDGANLISVKYRKVGGGSVPTNPGGLYTKPPTTGTYVQVGNLYYPTVSIGSQEWMSVNYAGNGGIKDDSKPHYGAFLKFVDLAAIPVPAGWRIPTRRDYEQLLASQGLALDQWGSTNGEDLDSKRRLGRLMATTGWLKQDGYATNSSGFTAVPANLRVTNGSPNGEGTNCLLWTSEKDASDNPLAFQIIQLPSDTYAAIRAYPVGYNPPHLPVRLVRDK</sequence>
<feature type="chain" id="PRO_5045503821" description="Fibrobacter succinogenes major paralogous domain-containing protein" evidence="1">
    <location>
        <begin position="23"/>
        <end position="407"/>
    </location>
</feature>